<name>L9YZH1_9EURY</name>
<gene>
    <name evidence="2" type="ORF">C487_08719</name>
</gene>
<evidence type="ECO:0000256" key="1">
    <source>
        <dbReference type="SAM" id="Coils"/>
    </source>
</evidence>
<proteinExistence type="predicted"/>
<sequence>MIGLTRVPQEIGADISTCLREVGLEIDPDSSLEREAEAAAKNALEDGPVTINRMGAEMQIQRSTDDGAYTPSQIKKLVGQELGKKNIDSRLEDVEEEIKDVKGTVNDHDQKLSDFDPEDVKGTVNDHDERLSNLENGPIDVNLEEAAEGSQSITERLQNAVTNLNPLDEKGAKNATEGLVASGLASAGVLATVLSGGTVGAAALTGIATATVAPMLRGAASDGIVGDDTSVPDAIAGKLGTALADSEEFAERLGKNSALAKQLATHFDDVTYGSQTGDTEDPYNQGDE</sequence>
<feature type="coiled-coil region" evidence="1">
    <location>
        <begin position="84"/>
        <end position="111"/>
    </location>
</feature>
<keyword evidence="1" id="KW-0175">Coiled coil</keyword>
<comment type="caution">
    <text evidence="2">The sequence shown here is derived from an EMBL/GenBank/DDBJ whole genome shotgun (WGS) entry which is preliminary data.</text>
</comment>
<accession>L9YZH1</accession>
<dbReference type="Proteomes" id="UP000011618">
    <property type="component" value="Unassembled WGS sequence"/>
</dbReference>
<evidence type="ECO:0000313" key="3">
    <source>
        <dbReference type="Proteomes" id="UP000011618"/>
    </source>
</evidence>
<organism evidence="2 3">
    <name type="scientific">Natrinema pallidum DSM 3751</name>
    <dbReference type="NCBI Taxonomy" id="1227495"/>
    <lineage>
        <taxon>Archaea</taxon>
        <taxon>Methanobacteriati</taxon>
        <taxon>Methanobacteriota</taxon>
        <taxon>Stenosarchaea group</taxon>
        <taxon>Halobacteria</taxon>
        <taxon>Halobacteriales</taxon>
        <taxon>Natrialbaceae</taxon>
        <taxon>Natrinema</taxon>
    </lineage>
</organism>
<evidence type="ECO:0000313" key="2">
    <source>
        <dbReference type="EMBL" id="ELY78338.1"/>
    </source>
</evidence>
<dbReference type="EMBL" id="AOII01000045">
    <property type="protein sequence ID" value="ELY78338.1"/>
    <property type="molecule type" value="Genomic_DNA"/>
</dbReference>
<dbReference type="OrthoDB" id="382549at2157"/>
<dbReference type="eggNOG" id="arCOG10869">
    <property type="taxonomic scope" value="Archaea"/>
</dbReference>
<reference evidence="2 3" key="1">
    <citation type="journal article" date="2014" name="PLoS Genet.">
        <title>Phylogenetically driven sequencing of extremely halophilic archaea reveals strategies for static and dynamic osmo-response.</title>
        <authorList>
            <person name="Becker E.A."/>
            <person name="Seitzer P.M."/>
            <person name="Tritt A."/>
            <person name="Larsen D."/>
            <person name="Krusor M."/>
            <person name="Yao A.I."/>
            <person name="Wu D."/>
            <person name="Madern D."/>
            <person name="Eisen J.A."/>
            <person name="Darling A.E."/>
            <person name="Facciotti M.T."/>
        </authorList>
    </citation>
    <scope>NUCLEOTIDE SEQUENCE [LARGE SCALE GENOMIC DNA]</scope>
    <source>
        <strain evidence="2 3">DSM 3751</strain>
    </source>
</reference>
<dbReference type="PATRIC" id="fig|1227495.3.peg.1758"/>
<dbReference type="RefSeq" id="WP_006185312.1">
    <property type="nucleotide sequence ID" value="NZ_AOII01000045.1"/>
</dbReference>
<protein>
    <submittedName>
        <fullName evidence="2">Transposase</fullName>
    </submittedName>
</protein>
<dbReference type="AlphaFoldDB" id="L9YZH1"/>